<dbReference type="InterPro" id="IPR017517">
    <property type="entry name" value="Maleyloyr_isom"/>
</dbReference>
<keyword evidence="2" id="KW-1185">Reference proteome</keyword>
<organism evidence="1 2">
    <name type="scientific">Pseudonocardia hydrocarbonoxydans</name>
    <dbReference type="NCBI Taxonomy" id="76726"/>
    <lineage>
        <taxon>Bacteria</taxon>
        <taxon>Bacillati</taxon>
        <taxon>Actinomycetota</taxon>
        <taxon>Actinomycetes</taxon>
        <taxon>Pseudonocardiales</taxon>
        <taxon>Pseudonocardiaceae</taxon>
        <taxon>Pseudonocardia</taxon>
    </lineage>
</organism>
<dbReference type="RefSeq" id="WP_141278144.1">
    <property type="nucleotide sequence ID" value="NZ_BAAARZ010000060.1"/>
</dbReference>
<dbReference type="NCBIfam" id="TIGR03083">
    <property type="entry name" value="maleylpyruvate isomerase family mycothiol-dependent enzyme"/>
    <property type="match status" value="1"/>
</dbReference>
<comment type="caution">
    <text evidence="1">The sequence shown here is derived from an EMBL/GenBank/DDBJ whole genome shotgun (WGS) entry which is preliminary data.</text>
</comment>
<proteinExistence type="predicted"/>
<sequence>MSLATDERAAICDEFERVGPDRPTLCGDWDTRDLLAHLLVRERKPWAAPGIVIAALAPLVDHAMRSYDDTPWEQMVGQLRGGAPLWSPYRVPAVDDLANGAEFFVHHEDVRRGVPGWEPRPADPTRDAQLWALLLRMGRLLHRSSPVGVAVRTPSGAEHVLRTGPGLVTIVGEPGELVLHAFGRDAARVELEGAATDVAALAGASRGL</sequence>
<dbReference type="AlphaFoldDB" id="A0A4Y3WKW2"/>
<dbReference type="OrthoDB" id="3268903at2"/>
<dbReference type="Proteomes" id="UP000320338">
    <property type="component" value="Unassembled WGS sequence"/>
</dbReference>
<dbReference type="NCBIfam" id="TIGR03085">
    <property type="entry name" value="TIGR03085 family metal-binding protein"/>
    <property type="match status" value="1"/>
</dbReference>
<evidence type="ECO:0000313" key="2">
    <source>
        <dbReference type="Proteomes" id="UP000320338"/>
    </source>
</evidence>
<reference evidence="1 2" key="1">
    <citation type="submission" date="2019-06" db="EMBL/GenBank/DDBJ databases">
        <title>Whole genome shotgun sequence of Pseudonocardia hydrocarbonoxydans NBRC 14498.</title>
        <authorList>
            <person name="Hosoyama A."/>
            <person name="Uohara A."/>
            <person name="Ohji S."/>
            <person name="Ichikawa N."/>
        </authorList>
    </citation>
    <scope>NUCLEOTIDE SEQUENCE [LARGE SCALE GENOMIC DNA]</scope>
    <source>
        <strain evidence="1 2">NBRC 14498</strain>
    </source>
</reference>
<evidence type="ECO:0000313" key="1">
    <source>
        <dbReference type="EMBL" id="GEC19597.1"/>
    </source>
</evidence>
<dbReference type="SUPFAM" id="SSF109854">
    <property type="entry name" value="DinB/YfiT-like putative metalloenzymes"/>
    <property type="match status" value="1"/>
</dbReference>
<dbReference type="InterPro" id="IPR034660">
    <property type="entry name" value="DinB/YfiT-like"/>
</dbReference>
<dbReference type="InterPro" id="IPR017519">
    <property type="entry name" value="CHP03085"/>
</dbReference>
<name>A0A4Y3WKW2_9PSEU</name>
<protein>
    <submittedName>
        <fullName evidence="1">TIGR03085 family protein</fullName>
    </submittedName>
</protein>
<accession>A0A4Y3WKW2</accession>
<gene>
    <name evidence="1" type="ORF">PHY01_18800</name>
</gene>
<dbReference type="EMBL" id="BJNG01000015">
    <property type="protein sequence ID" value="GEC19597.1"/>
    <property type="molecule type" value="Genomic_DNA"/>
</dbReference>